<accession>A0A089P5P2</accession>
<evidence type="ECO:0000313" key="3">
    <source>
        <dbReference type="Proteomes" id="UP000029492"/>
    </source>
</evidence>
<name>A0A089P5P2_9HYPH</name>
<keyword evidence="3" id="KW-1185">Reference proteome</keyword>
<dbReference type="Proteomes" id="UP000029492">
    <property type="component" value="Chromosome"/>
</dbReference>
<sequence>MGAGDKRKAEGARRSRHRRPAGSFPPMRAAALAADGPGSVHPLWPHRQARPVMAARSAGHDRHGGGAMPRLSRRTDTPRCRAPAGTGPCGRARSAGGAGAVMGR</sequence>
<protein>
    <submittedName>
        <fullName evidence="2">Protein of unassigned function</fullName>
    </submittedName>
</protein>
<dbReference type="HOGENOM" id="CLU_2246862_0_0_5"/>
<evidence type="ECO:0000313" key="2">
    <source>
        <dbReference type="EMBL" id="AIQ93348.1"/>
    </source>
</evidence>
<dbReference type="EMBL" id="CP003811">
    <property type="protein sequence ID" value="AIQ93348.1"/>
    <property type="molecule type" value="Genomic_DNA"/>
</dbReference>
<dbReference type="AlphaFoldDB" id="A0A089P5P2"/>
<dbReference type="KEGG" id="mor:MOC_5593"/>
<organism evidence="2 3">
    <name type="scientific">Methylobacterium oryzae CBMB20</name>
    <dbReference type="NCBI Taxonomy" id="693986"/>
    <lineage>
        <taxon>Bacteria</taxon>
        <taxon>Pseudomonadati</taxon>
        <taxon>Pseudomonadota</taxon>
        <taxon>Alphaproteobacteria</taxon>
        <taxon>Hyphomicrobiales</taxon>
        <taxon>Methylobacteriaceae</taxon>
        <taxon>Methylobacterium</taxon>
    </lineage>
</organism>
<feature type="compositionally biased region" description="Basic and acidic residues" evidence="1">
    <location>
        <begin position="1"/>
        <end position="13"/>
    </location>
</feature>
<feature type="region of interest" description="Disordered" evidence="1">
    <location>
        <begin position="1"/>
        <end position="104"/>
    </location>
</feature>
<proteinExistence type="predicted"/>
<gene>
    <name evidence="2" type="ORF">MOC_5593</name>
</gene>
<evidence type="ECO:0000256" key="1">
    <source>
        <dbReference type="SAM" id="MobiDB-lite"/>
    </source>
</evidence>
<reference evidence="2 3" key="1">
    <citation type="journal article" date="2014" name="PLoS ONE">
        <title>Genome Information of Methylobacterium oryzae, a Plant-Probiotic Methylotroph in the Phyllosphere.</title>
        <authorList>
            <person name="Kwak M.J."/>
            <person name="Jeong H."/>
            <person name="Madhaiyan M."/>
            <person name="Lee Y."/>
            <person name="Sa T.M."/>
            <person name="Oh T.K."/>
            <person name="Kim J.F."/>
        </authorList>
    </citation>
    <scope>NUCLEOTIDE SEQUENCE [LARGE SCALE GENOMIC DNA]</scope>
    <source>
        <strain evidence="2 3">CBMB20</strain>
    </source>
</reference>